<dbReference type="AlphaFoldDB" id="A0A4Z0GX11"/>
<protein>
    <submittedName>
        <fullName evidence="2">Alpha/beta fold hydrolase</fullName>
    </submittedName>
</protein>
<reference evidence="2 3" key="1">
    <citation type="journal article" date="2003" name="Int. J. Syst. Evol. Microbiol.">
        <title>Halobacillus salinus sp. nov., isolated from a salt lake on the coast of the East Sea in Korea.</title>
        <authorList>
            <person name="Yoon J.H."/>
            <person name="Kang K.H."/>
            <person name="Park Y.H."/>
        </authorList>
    </citation>
    <scope>NUCLEOTIDE SEQUENCE [LARGE SCALE GENOMIC DNA]</scope>
    <source>
        <strain evidence="2 3">HSL-3</strain>
    </source>
</reference>
<dbReference type="EMBL" id="SRJC01000008">
    <property type="protein sequence ID" value="TGB01069.1"/>
    <property type="molecule type" value="Genomic_DNA"/>
</dbReference>
<dbReference type="GO" id="GO:0016788">
    <property type="term" value="F:hydrolase activity, acting on ester bonds"/>
    <property type="evidence" value="ECO:0007669"/>
    <property type="project" value="InterPro"/>
</dbReference>
<dbReference type="InterPro" id="IPR029058">
    <property type="entry name" value="AB_hydrolase_fold"/>
</dbReference>
<keyword evidence="2" id="KW-0378">Hydrolase</keyword>
<feature type="domain" description="GPI inositol-deacylase PGAP1-like alpha/beta" evidence="1">
    <location>
        <begin position="103"/>
        <end position="180"/>
    </location>
</feature>
<dbReference type="SUPFAM" id="SSF53474">
    <property type="entry name" value="alpha/beta-Hydrolases"/>
    <property type="match status" value="1"/>
</dbReference>
<sequence length="433" mass="49243">MSLKMNIKKRGSQKDNKSLVVLIHGLGAPETWKNDWENLILNDQELVGVDLGIVSYDTSHLISGFLKISGTLQLGNREITISEDKVTKIEILARELKRELDLRHTRQYENIILVGHSMGGLIGIHYLLQEIENRNPTRVNGYLSLATPFNGAPLSQFYKLFKRVQNHDQIKQLRANDDFLDETIRLWQTHLDSPEIHDIDFKFCYGIDDEIVEHNSAIPYISGRKWTSGVPLSGTHGGILDVTEGYESSVYVQLRDHVLNVCERNFGSSLEIQDEDSTLDVTITHYEQNFNLYIGNNLGDKLDLELVLHNTSSKTVTVWEILLKRGSNCISLDLGEELIVLGPGVSRKKKFSIRKSESVNSPEDVIERVVSYGITQTLIVKDNNKNEISKIILDNQGVNGVKKDEAFKPINVDEKIQNILNKFGKKYKDKFRR</sequence>
<evidence type="ECO:0000313" key="3">
    <source>
        <dbReference type="Proteomes" id="UP000297982"/>
    </source>
</evidence>
<keyword evidence="3" id="KW-1185">Reference proteome</keyword>
<accession>A0A4Z0GX11</accession>
<dbReference type="Proteomes" id="UP000297982">
    <property type="component" value="Unassembled WGS sequence"/>
</dbReference>
<evidence type="ECO:0000259" key="1">
    <source>
        <dbReference type="Pfam" id="PF07819"/>
    </source>
</evidence>
<dbReference type="InterPro" id="IPR012908">
    <property type="entry name" value="PGAP1-ab_dom-like"/>
</dbReference>
<dbReference type="Gene3D" id="3.40.50.1820">
    <property type="entry name" value="alpha/beta hydrolase"/>
    <property type="match status" value="1"/>
</dbReference>
<organism evidence="2 3">
    <name type="scientific">Halobacillus salinus</name>
    <dbReference type="NCBI Taxonomy" id="192814"/>
    <lineage>
        <taxon>Bacteria</taxon>
        <taxon>Bacillati</taxon>
        <taxon>Bacillota</taxon>
        <taxon>Bacilli</taxon>
        <taxon>Bacillales</taxon>
        <taxon>Bacillaceae</taxon>
        <taxon>Halobacillus</taxon>
    </lineage>
</organism>
<name>A0A4Z0GX11_9BACI</name>
<dbReference type="Pfam" id="PF07819">
    <property type="entry name" value="PGAP1"/>
    <property type="match status" value="1"/>
</dbReference>
<gene>
    <name evidence="2" type="ORF">E4663_18130</name>
</gene>
<proteinExistence type="predicted"/>
<evidence type="ECO:0000313" key="2">
    <source>
        <dbReference type="EMBL" id="TGB01069.1"/>
    </source>
</evidence>
<comment type="caution">
    <text evidence="2">The sequence shown here is derived from an EMBL/GenBank/DDBJ whole genome shotgun (WGS) entry which is preliminary data.</text>
</comment>